<feature type="chain" id="PRO_5045908733" description="T9SS type A sorting domain-containing protein" evidence="1">
    <location>
        <begin position="21"/>
        <end position="335"/>
    </location>
</feature>
<evidence type="ECO:0000313" key="3">
    <source>
        <dbReference type="Proteomes" id="UP000837803"/>
    </source>
</evidence>
<dbReference type="NCBIfam" id="TIGR04183">
    <property type="entry name" value="Por_Secre_tail"/>
    <property type="match status" value="1"/>
</dbReference>
<gene>
    <name evidence="2" type="ORF">LEM8419_01573</name>
</gene>
<protein>
    <recommendedName>
        <fullName evidence="4">T9SS type A sorting domain-containing protein</fullName>
    </recommendedName>
</protein>
<dbReference type="EMBL" id="CAKLPZ010000001">
    <property type="protein sequence ID" value="CAH1000420.1"/>
    <property type="molecule type" value="Genomic_DNA"/>
</dbReference>
<evidence type="ECO:0000313" key="2">
    <source>
        <dbReference type="EMBL" id="CAH1000420.1"/>
    </source>
</evidence>
<comment type="caution">
    <text evidence="2">The sequence shown here is derived from an EMBL/GenBank/DDBJ whole genome shotgun (WGS) entry which is preliminary data.</text>
</comment>
<feature type="signal peptide" evidence="1">
    <location>
        <begin position="1"/>
        <end position="20"/>
    </location>
</feature>
<evidence type="ECO:0000256" key="1">
    <source>
        <dbReference type="SAM" id="SignalP"/>
    </source>
</evidence>
<name>A0ABM9B065_9BACT</name>
<sequence>MDMKQALLSLLCLLSFAGIAQQPDLAHPMYRQSVRPTALLTNKAVPETILPVSIETLDCANEAVTYLLNDTPGYFTGTNDFLVEANIQRFIYETDSAFQINEVGVAFSTIDSILDPTRTITARIYNDISADSTLGSLLGVSMEVPVSDLLVADTSGIRFTRFPFPEPVVVSRDSFWVWIDLSDIYEATTGGDVGIYSTLDSCGDGRNAFLYLPGTGGQLTIASYENIGADLELFMLAVVDQEVTVATRPALANYQATVSPNPTTDRFTIAFTVAGTGQYRASLSDLQGRTLRSRPFAPRSGSVRFDWSLADLPPGVYLYNIDGPQGRQSGKVIKR</sequence>
<accession>A0ABM9B065</accession>
<organism evidence="2 3">
    <name type="scientific">Neolewinella maritima</name>
    <dbReference type="NCBI Taxonomy" id="1383882"/>
    <lineage>
        <taxon>Bacteria</taxon>
        <taxon>Pseudomonadati</taxon>
        <taxon>Bacteroidota</taxon>
        <taxon>Saprospiria</taxon>
        <taxon>Saprospirales</taxon>
        <taxon>Lewinellaceae</taxon>
        <taxon>Neolewinella</taxon>
    </lineage>
</organism>
<keyword evidence="1" id="KW-0732">Signal</keyword>
<evidence type="ECO:0008006" key="4">
    <source>
        <dbReference type="Google" id="ProtNLM"/>
    </source>
</evidence>
<keyword evidence="3" id="KW-1185">Reference proteome</keyword>
<dbReference type="Proteomes" id="UP000837803">
    <property type="component" value="Unassembled WGS sequence"/>
</dbReference>
<reference evidence="2" key="1">
    <citation type="submission" date="2021-12" db="EMBL/GenBank/DDBJ databases">
        <authorList>
            <person name="Rodrigo-Torres L."/>
            <person name="Arahal R. D."/>
            <person name="Lucena T."/>
        </authorList>
    </citation>
    <scope>NUCLEOTIDE SEQUENCE</scope>
    <source>
        <strain evidence="2">CECT 8419</strain>
    </source>
</reference>
<proteinExistence type="predicted"/>
<dbReference type="InterPro" id="IPR026444">
    <property type="entry name" value="Secre_tail"/>
</dbReference>